<evidence type="ECO:0000256" key="3">
    <source>
        <dbReference type="ARBA" id="ARBA00023004"/>
    </source>
</evidence>
<evidence type="ECO:0000256" key="1">
    <source>
        <dbReference type="ARBA" id="ARBA00022485"/>
    </source>
</evidence>
<evidence type="ECO:0000313" key="8">
    <source>
        <dbReference type="EMBL" id="ELY28763.1"/>
    </source>
</evidence>
<reference evidence="9" key="1">
    <citation type="submission" date="2010-02" db="EMBL/GenBank/DDBJ databases">
        <title>Complete sequence of chromosome of Natrialba magadii ATCC 43099.</title>
        <authorList>
            <consortium name="US DOE Joint Genome Institute"/>
            <person name="Lucas S."/>
            <person name="Copeland A."/>
            <person name="Lapidus A."/>
            <person name="Cheng J.-F."/>
            <person name="Bruce D."/>
            <person name="Goodwin L."/>
            <person name="Pitluck S."/>
            <person name="Davenport K."/>
            <person name="Saunders E."/>
            <person name="Detter J.C."/>
            <person name="Han C."/>
            <person name="Tapia R."/>
            <person name="Land M."/>
            <person name="Hauser L."/>
            <person name="Kyrpides N."/>
            <person name="Mikhailova N."/>
            <person name="De Castro R.E."/>
            <person name="Maupin-Furlow J.A."/>
            <person name="Woyke T."/>
        </authorList>
    </citation>
    <scope>NUCLEOTIDE SEQUENCE [LARGE SCALE GENOMIC DNA]</scope>
    <source>
        <strain evidence="9">ATCC 43099 / DSM 3394 / CCM 3739 / CIP 104546 / IAM 13178 / JCM 8861 / NBRC 102185 / NCIMB 2190 / MS3</strain>
    </source>
</reference>
<gene>
    <name evidence="7" type="ordered locus">Nmag_3544</name>
    <name evidence="8" type="ORF">C500_12495</name>
</gene>
<accession>D3SU05</accession>
<keyword evidence="9" id="KW-1185">Reference proteome</keyword>
<evidence type="ECO:0000259" key="6">
    <source>
        <dbReference type="PROSITE" id="PS51379"/>
    </source>
</evidence>
<keyword evidence="3" id="KW-0408">Iron</keyword>
<feature type="region of interest" description="Disordered" evidence="5">
    <location>
        <begin position="122"/>
        <end position="142"/>
    </location>
</feature>
<dbReference type="Pfam" id="PF16947">
    <property type="entry name" value="Ferredoxin_N"/>
    <property type="match status" value="1"/>
</dbReference>
<dbReference type="STRING" id="547559.Nmag_3544"/>
<dbReference type="Proteomes" id="UP000011543">
    <property type="component" value="Unassembled WGS sequence"/>
</dbReference>
<dbReference type="PROSITE" id="PS00198">
    <property type="entry name" value="4FE4S_FER_1"/>
    <property type="match status" value="1"/>
</dbReference>
<dbReference type="PANTHER" id="PTHR43177:SF3">
    <property type="entry name" value="PROTEIN NRFC HOMOLOG"/>
    <property type="match status" value="1"/>
</dbReference>
<dbReference type="GO" id="GO:0016491">
    <property type="term" value="F:oxidoreductase activity"/>
    <property type="evidence" value="ECO:0007669"/>
    <property type="project" value="UniProtKB-ARBA"/>
</dbReference>
<name>D3SU05_NATMM</name>
<dbReference type="PROSITE" id="PS51379">
    <property type="entry name" value="4FE4S_FER_2"/>
    <property type="match status" value="2"/>
</dbReference>
<reference evidence="7 9" key="2">
    <citation type="journal article" date="2012" name="BMC Genomics">
        <title>A comparative genomics perspective on the genetic content of the alkaliphilic haloarchaeon Natrialba magadii ATCC 43099T.</title>
        <authorList>
            <person name="Siddaramappa S."/>
            <person name="Challacombe J.F."/>
            <person name="Decastro R.E."/>
            <person name="Pfeiffer F."/>
            <person name="Sastre D.E."/>
            <person name="Gimenez M.I."/>
            <person name="Paggi R.A."/>
            <person name="Detter J.C."/>
            <person name="Davenport K.W."/>
            <person name="Goodwin L.A."/>
            <person name="Kyrpides N."/>
            <person name="Tapia R."/>
            <person name="Pitluck S."/>
            <person name="Lucas S."/>
            <person name="Woyke T."/>
            <person name="Maupin-Furlow J.A."/>
        </authorList>
    </citation>
    <scope>NUCLEOTIDE SEQUENCE [LARGE SCALE GENOMIC DNA]</scope>
    <source>
        <strain evidence="7">ATCC 43099</strain>
        <strain evidence="9">ATCC 43099 / DSM 3394 / CCM 3739 / CIP 104546 / IAM 13178 / JCM 8861 / NBRC 102185 / NCIMB 2190 / MS3</strain>
    </source>
</reference>
<dbReference type="PANTHER" id="PTHR43177">
    <property type="entry name" value="PROTEIN NRFC"/>
    <property type="match status" value="1"/>
</dbReference>
<sequence length="552" mass="60641">MSTEDESFHPLGQEWENELETMLDDTEYDSDLGMQMAEDAMRVTKGELSEADFHEKYHDDVMEEFGVDDRPTEEAYEEAKKNAGGFAEMLKNVDSDGEESRRGMMKKMGAGAAFVGLGAFGASEGGSESEPNVAAAAQEGDNTEQDVQWGMAIDLERCDGCLSCVEACAEENNLDRGVNWMYVLDYEDNGVDTSRNRLVRPCQHCTDAPCEKVCPTTARHTRDNDGLVLTDYDVCIGCRYCQVACPYGVNYFQWDEPDITTEDIEEQAQEMMGDHDHDDDMPHDHMTDQRGRWVDSRAPRGVMSKCTMCPTRQDGAMGEDRVATTACEESCPPDAIQFGNMFDDSSDPQAYADNPARGRALADINTSVPSPAALEDDLDGADDDLESVLEASEDLDQETLQIMKAIEIVTDDFGEGDASHTEYEQNIVEAFDALEAHGLDLDSEEVLVGLDLADEPDEDEEFDGPDESAAQTVLVNDAGEPDSNFQLLENMGTNPNIIYLGNEPGPQAEQIDGPVAYEDVDFERADGSEVSLVDNRKEVLDEMTAGDAGVSL</sequence>
<dbReference type="SUPFAM" id="SSF54862">
    <property type="entry name" value="4Fe-4S ferredoxins"/>
    <property type="match status" value="1"/>
</dbReference>
<feature type="domain" description="4Fe-4S ferredoxin-type" evidence="6">
    <location>
        <begin position="149"/>
        <end position="179"/>
    </location>
</feature>
<evidence type="ECO:0000256" key="5">
    <source>
        <dbReference type="SAM" id="MobiDB-lite"/>
    </source>
</evidence>
<evidence type="ECO:0000256" key="2">
    <source>
        <dbReference type="ARBA" id="ARBA00022723"/>
    </source>
</evidence>
<dbReference type="InterPro" id="IPR050954">
    <property type="entry name" value="ET_IronSulfur_Cluster-Binding"/>
</dbReference>
<dbReference type="GeneID" id="8826412"/>
<dbReference type="InterPro" id="IPR031604">
    <property type="entry name" value="Ferredoxin_N"/>
</dbReference>
<keyword evidence="1" id="KW-0004">4Fe-4S</keyword>
<dbReference type="InterPro" id="IPR017900">
    <property type="entry name" value="4Fe4S_Fe_S_CS"/>
</dbReference>
<dbReference type="AlphaFoldDB" id="D3SU05"/>
<dbReference type="HOGENOM" id="CLU_511549_0_0_2"/>
<dbReference type="EMBL" id="CP001932">
    <property type="protein sequence ID" value="ADD07094.1"/>
    <property type="molecule type" value="Genomic_DNA"/>
</dbReference>
<dbReference type="PATRIC" id="fig|547559.17.peg.2471"/>
<reference evidence="8 10" key="3">
    <citation type="journal article" date="2014" name="PLoS Genet.">
        <title>Phylogenetically driven sequencing of extremely halophilic archaea reveals strategies for static and dynamic osmo-response.</title>
        <authorList>
            <person name="Becker E.A."/>
            <person name="Seitzer P.M."/>
            <person name="Tritt A."/>
            <person name="Larsen D."/>
            <person name="Krusor M."/>
            <person name="Yao A.I."/>
            <person name="Wu D."/>
            <person name="Madern D."/>
            <person name="Eisen J.A."/>
            <person name="Darling A.E."/>
            <person name="Facciotti M.T."/>
        </authorList>
    </citation>
    <scope>NUCLEOTIDE SEQUENCE [LARGE SCALE GENOMIC DNA]</scope>
    <source>
        <strain evidence="10">ATCC 43099 / DSM 3394 / CCM 3739 / CIP 104546 / IAM 13178 / JCM 8861 / NBRC 102185 / NCIMB 2190 / MS3</strain>
        <strain evidence="8">MS-3</strain>
    </source>
</reference>
<evidence type="ECO:0000313" key="10">
    <source>
        <dbReference type="Proteomes" id="UP000011543"/>
    </source>
</evidence>
<proteinExistence type="predicted"/>
<dbReference type="PaxDb" id="547559-Nmag_3544"/>
<organism evidence="7 9">
    <name type="scientific">Natrialba magadii (strain ATCC 43099 / DSM 3394 / CCM 3739 / CIP 104546 / IAM 13178 / JCM 8861 / NBRC 102185 / NCIMB 2190 / MS3)</name>
    <name type="common">Natronobacterium magadii</name>
    <dbReference type="NCBI Taxonomy" id="547559"/>
    <lineage>
        <taxon>Archaea</taxon>
        <taxon>Methanobacteriati</taxon>
        <taxon>Methanobacteriota</taxon>
        <taxon>Stenosarchaea group</taxon>
        <taxon>Halobacteria</taxon>
        <taxon>Halobacteriales</taxon>
        <taxon>Natrialbaceae</taxon>
        <taxon>Natrialba</taxon>
    </lineage>
</organism>
<evidence type="ECO:0000256" key="4">
    <source>
        <dbReference type="ARBA" id="ARBA00023014"/>
    </source>
</evidence>
<dbReference type="OrthoDB" id="2837at2157"/>
<dbReference type="InterPro" id="IPR017896">
    <property type="entry name" value="4Fe4S_Fe-S-bd"/>
</dbReference>
<dbReference type="RefSeq" id="WP_004267716.1">
    <property type="nucleotide sequence ID" value="NC_013922.1"/>
</dbReference>
<dbReference type="Gene3D" id="3.30.70.20">
    <property type="match status" value="2"/>
</dbReference>
<keyword evidence="2" id="KW-0479">Metal-binding</keyword>
<dbReference type="GO" id="GO:0051539">
    <property type="term" value="F:4 iron, 4 sulfur cluster binding"/>
    <property type="evidence" value="ECO:0007669"/>
    <property type="project" value="UniProtKB-KW"/>
</dbReference>
<dbReference type="CDD" id="cd10551">
    <property type="entry name" value="PsrB"/>
    <property type="match status" value="1"/>
</dbReference>
<dbReference type="EMBL" id="AOHS01000040">
    <property type="protein sequence ID" value="ELY28763.1"/>
    <property type="molecule type" value="Genomic_DNA"/>
</dbReference>
<feature type="domain" description="4Fe-4S ferredoxin-type" evidence="6">
    <location>
        <begin position="226"/>
        <end position="255"/>
    </location>
</feature>
<dbReference type="Proteomes" id="UP000001879">
    <property type="component" value="Chromosome"/>
</dbReference>
<reference evidence="7" key="4">
    <citation type="submission" date="2016-09" db="EMBL/GenBank/DDBJ databases">
        <authorList>
            <person name="Pfeiffer F."/>
        </authorList>
    </citation>
    <scope>NUCLEOTIDE SEQUENCE</scope>
    <source>
        <strain evidence="7">ATCC 43099</strain>
    </source>
</reference>
<dbReference type="Pfam" id="PF13247">
    <property type="entry name" value="Fer4_11"/>
    <property type="match status" value="1"/>
</dbReference>
<dbReference type="KEGG" id="nmg:Nmag_3544"/>
<protein>
    <submittedName>
        <fullName evidence="8">4Fe-4S ferredoxin</fullName>
    </submittedName>
    <submittedName>
        <fullName evidence="7">Anaerobic dehydrogenase iron-sulfur-binding subunit</fullName>
    </submittedName>
</protein>
<dbReference type="eggNOG" id="arCOG06257">
    <property type="taxonomic scope" value="Archaea"/>
</dbReference>
<evidence type="ECO:0000313" key="9">
    <source>
        <dbReference type="Proteomes" id="UP000001879"/>
    </source>
</evidence>
<evidence type="ECO:0000313" key="7">
    <source>
        <dbReference type="EMBL" id="ADD07094.1"/>
    </source>
</evidence>
<keyword evidence="4" id="KW-0411">Iron-sulfur</keyword>
<dbReference type="eggNOG" id="arCOG01500">
    <property type="taxonomic scope" value="Archaea"/>
</dbReference>
<dbReference type="GO" id="GO:0046872">
    <property type="term" value="F:metal ion binding"/>
    <property type="evidence" value="ECO:0007669"/>
    <property type="project" value="UniProtKB-KW"/>
</dbReference>